<dbReference type="NCBIfam" id="TIGR03847">
    <property type="entry name" value="conserved hypothetical protein"/>
    <property type="match status" value="1"/>
</dbReference>
<gene>
    <name evidence="1" type="ORF">ELQ90_04885</name>
</gene>
<dbReference type="InterPro" id="IPR021441">
    <property type="entry name" value="DUF3090"/>
</dbReference>
<keyword evidence="2" id="KW-1185">Reference proteome</keyword>
<protein>
    <submittedName>
        <fullName evidence="1">DUF3090 domain-containing protein</fullName>
    </submittedName>
</protein>
<comment type="caution">
    <text evidence="1">The sequence shown here is derived from an EMBL/GenBank/DDBJ whole genome shotgun (WGS) entry which is preliminary data.</text>
</comment>
<dbReference type="RefSeq" id="WP_128494171.1">
    <property type="nucleotide sequence ID" value="NZ_RZNB01000002.1"/>
</dbReference>
<dbReference type="Proteomes" id="UP000288547">
    <property type="component" value="Unassembled WGS sequence"/>
</dbReference>
<name>A0A444PUA5_9MICO</name>
<evidence type="ECO:0000313" key="2">
    <source>
        <dbReference type="Proteomes" id="UP000288547"/>
    </source>
</evidence>
<accession>A0A444PUA5</accession>
<proteinExistence type="predicted"/>
<dbReference type="OrthoDB" id="156387at2"/>
<organism evidence="1 2">
    <name type="scientific">Labedella phragmitis</name>
    <dbReference type="NCBI Taxonomy" id="2498849"/>
    <lineage>
        <taxon>Bacteria</taxon>
        <taxon>Bacillati</taxon>
        <taxon>Actinomycetota</taxon>
        <taxon>Actinomycetes</taxon>
        <taxon>Micrococcales</taxon>
        <taxon>Microbacteriaceae</taxon>
        <taxon>Labedella</taxon>
    </lineage>
</organism>
<dbReference type="EMBL" id="RZNB01000002">
    <property type="protein sequence ID" value="RWZ51455.1"/>
    <property type="molecule type" value="Genomic_DNA"/>
</dbReference>
<sequence length="184" mass="20056">MPSIVHEYDWPDRVIVGTVGRPGERTFYLQARSGRRLVSVALEKEQSAVLAEKIDEILDSLMAAQGSTLSIPVDTPVELVDNEPLEQPVDEEFRAGTMALGWDPATAQITLQAYSIVDGDEDEDPDDPLASEPEEVLLVKMPVGTARAFAKRTREIVGSGRPICPFCAQPMDPDGHTCELPGLL</sequence>
<evidence type="ECO:0000313" key="1">
    <source>
        <dbReference type="EMBL" id="RWZ51455.1"/>
    </source>
</evidence>
<reference evidence="1 2" key="1">
    <citation type="submission" date="2018-12" db="EMBL/GenBank/DDBJ databases">
        <authorList>
            <person name="Li F."/>
        </authorList>
    </citation>
    <scope>NUCLEOTIDE SEQUENCE [LARGE SCALE GENOMIC DNA]</scope>
    <source>
        <strain evidence="1 2">11W25H-1</strain>
    </source>
</reference>
<dbReference type="AlphaFoldDB" id="A0A444PUA5"/>
<dbReference type="Pfam" id="PF11290">
    <property type="entry name" value="DUF3090"/>
    <property type="match status" value="1"/>
</dbReference>